<dbReference type="Proteomes" id="UP000028582">
    <property type="component" value="Unassembled WGS sequence"/>
</dbReference>
<gene>
    <name evidence="1" type="ORF">F444_16294</name>
</gene>
<protein>
    <submittedName>
        <fullName evidence="1">Uncharacterized protein</fullName>
    </submittedName>
</protein>
<dbReference type="EMBL" id="ANJA01003019">
    <property type="protein sequence ID" value="ETO66609.1"/>
    <property type="molecule type" value="Genomic_DNA"/>
</dbReference>
<reference evidence="1 2" key="1">
    <citation type="submission" date="2013-11" db="EMBL/GenBank/DDBJ databases">
        <title>The Genome Sequence of Phytophthora parasitica P1976.</title>
        <authorList>
            <consortium name="The Broad Institute Genomics Platform"/>
            <person name="Russ C."/>
            <person name="Tyler B."/>
            <person name="Panabieres F."/>
            <person name="Shan W."/>
            <person name="Tripathy S."/>
            <person name="Grunwald N."/>
            <person name="Machado M."/>
            <person name="Johnson C.S."/>
            <person name="Walker B."/>
            <person name="Young S."/>
            <person name="Zeng Q."/>
            <person name="Gargeya S."/>
            <person name="Fitzgerald M."/>
            <person name="Haas B."/>
            <person name="Abouelleil A."/>
            <person name="Allen A.W."/>
            <person name="Alvarado L."/>
            <person name="Arachchi H.M."/>
            <person name="Berlin A.M."/>
            <person name="Chapman S.B."/>
            <person name="Gainer-Dewar J."/>
            <person name="Goldberg J."/>
            <person name="Griggs A."/>
            <person name="Gujja S."/>
            <person name="Hansen M."/>
            <person name="Howarth C."/>
            <person name="Imamovic A."/>
            <person name="Ireland A."/>
            <person name="Larimer J."/>
            <person name="McCowan C."/>
            <person name="Murphy C."/>
            <person name="Pearson M."/>
            <person name="Poon T.W."/>
            <person name="Priest M."/>
            <person name="Roberts A."/>
            <person name="Saif S."/>
            <person name="Shea T."/>
            <person name="Sisk P."/>
            <person name="Sykes S."/>
            <person name="Wortman J."/>
            <person name="Nusbaum C."/>
            <person name="Birren B."/>
        </authorList>
    </citation>
    <scope>NUCLEOTIDE SEQUENCE [LARGE SCALE GENOMIC DNA]</scope>
    <source>
        <strain evidence="1 2">P1976</strain>
    </source>
</reference>
<accession>A0A080ZIZ8</accession>
<evidence type="ECO:0000313" key="1">
    <source>
        <dbReference type="EMBL" id="ETO66609.1"/>
    </source>
</evidence>
<evidence type="ECO:0000313" key="2">
    <source>
        <dbReference type="Proteomes" id="UP000028582"/>
    </source>
</evidence>
<sequence length="125" mass="14731">MLLTSEFYNQRILTVENTRVELIMHGLHEVQYRGRRVRVLHHSVLLGLKHILQQRCHFELQLRCFKRSHQIEPRGGTQHVACSHEEVHALCGLSLHTKQSTDNAKEYSMVDTSMFSLLCFFPYRQ</sequence>
<organism evidence="1 2">
    <name type="scientific">Phytophthora nicotianae P1976</name>
    <dbReference type="NCBI Taxonomy" id="1317066"/>
    <lineage>
        <taxon>Eukaryota</taxon>
        <taxon>Sar</taxon>
        <taxon>Stramenopiles</taxon>
        <taxon>Oomycota</taxon>
        <taxon>Peronosporomycetes</taxon>
        <taxon>Peronosporales</taxon>
        <taxon>Peronosporaceae</taxon>
        <taxon>Phytophthora</taxon>
    </lineage>
</organism>
<proteinExistence type="predicted"/>
<comment type="caution">
    <text evidence="1">The sequence shown here is derived from an EMBL/GenBank/DDBJ whole genome shotgun (WGS) entry which is preliminary data.</text>
</comment>
<dbReference type="AlphaFoldDB" id="A0A080ZIZ8"/>
<name>A0A080ZIZ8_PHYNI</name>